<protein>
    <submittedName>
        <fullName evidence="1">Uncharacterized protein</fullName>
    </submittedName>
</protein>
<organism evidence="1 2">
    <name type="scientific">Haladaptatus litoreus</name>
    <dbReference type="NCBI Taxonomy" id="553468"/>
    <lineage>
        <taxon>Archaea</taxon>
        <taxon>Methanobacteriati</taxon>
        <taxon>Methanobacteriota</taxon>
        <taxon>Stenosarchaea group</taxon>
        <taxon>Halobacteria</taxon>
        <taxon>Halobacteriales</taxon>
        <taxon>Haladaptataceae</taxon>
        <taxon>Haladaptatus</taxon>
    </lineage>
</organism>
<keyword evidence="2" id="KW-1185">Reference proteome</keyword>
<evidence type="ECO:0000313" key="1">
    <source>
        <dbReference type="EMBL" id="SIR99797.1"/>
    </source>
</evidence>
<dbReference type="Proteomes" id="UP000186914">
    <property type="component" value="Unassembled WGS sequence"/>
</dbReference>
<accession>A0A1N7FHN7</accession>
<dbReference type="EMBL" id="FTNO01000009">
    <property type="protein sequence ID" value="SIR99797.1"/>
    <property type="molecule type" value="Genomic_DNA"/>
</dbReference>
<dbReference type="AlphaFoldDB" id="A0A1N7FHN7"/>
<sequence>MDTQSLSELKTLLDTQMRLNMKLRCLILGHKYDCEYENPDGYGPAFVERKTEEFLADDLSNMTPEQARKAAEMTASMERRFGTRRMTWDCQRCGHDTTLPVGVLP</sequence>
<reference evidence="2" key="1">
    <citation type="submission" date="2017-01" db="EMBL/GenBank/DDBJ databases">
        <authorList>
            <person name="Varghese N."/>
            <person name="Submissions S."/>
        </authorList>
    </citation>
    <scope>NUCLEOTIDE SEQUENCE [LARGE SCALE GENOMIC DNA]</scope>
    <source>
        <strain evidence="2">CGMCC 1.7737</strain>
    </source>
</reference>
<proteinExistence type="predicted"/>
<evidence type="ECO:0000313" key="2">
    <source>
        <dbReference type="Proteomes" id="UP000186914"/>
    </source>
</evidence>
<name>A0A1N7FHN7_9EURY</name>
<gene>
    <name evidence="1" type="ORF">SAMN05421858_5065</name>
</gene>